<dbReference type="PRINTS" id="PR00219">
    <property type="entry name" value="SYNAPTOBREVN"/>
</dbReference>
<evidence type="ECO:0000259" key="3">
    <source>
        <dbReference type="PROSITE" id="PS50892"/>
    </source>
</evidence>
<name>A0A4Z1T4U8_GIAMU</name>
<proteinExistence type="predicted"/>
<dbReference type="Proteomes" id="UP000315496">
    <property type="component" value="Chromosome 3"/>
</dbReference>
<keyword evidence="2" id="KW-0812">Transmembrane</keyword>
<evidence type="ECO:0000256" key="1">
    <source>
        <dbReference type="PROSITE-ProRule" id="PRU00290"/>
    </source>
</evidence>
<dbReference type="PROSITE" id="PS50892">
    <property type="entry name" value="V_SNARE"/>
    <property type="match status" value="1"/>
</dbReference>
<organism evidence="4 5">
    <name type="scientific">Giardia muris</name>
    <dbReference type="NCBI Taxonomy" id="5742"/>
    <lineage>
        <taxon>Eukaryota</taxon>
        <taxon>Metamonada</taxon>
        <taxon>Diplomonadida</taxon>
        <taxon>Hexamitidae</taxon>
        <taxon>Giardiinae</taxon>
        <taxon>Giardia</taxon>
    </lineage>
</organism>
<dbReference type="InterPro" id="IPR001388">
    <property type="entry name" value="Synaptobrevin-like"/>
</dbReference>
<dbReference type="GO" id="GO:0016192">
    <property type="term" value="P:vesicle-mediated transport"/>
    <property type="evidence" value="ECO:0007669"/>
    <property type="project" value="InterPro"/>
</dbReference>
<keyword evidence="2" id="KW-1133">Transmembrane helix</keyword>
<dbReference type="Gene3D" id="1.20.5.110">
    <property type="match status" value="1"/>
</dbReference>
<reference evidence="4 5" key="1">
    <citation type="submission" date="2019-05" db="EMBL/GenBank/DDBJ databases">
        <title>The compact genome of Giardia muris reveals important steps in the evolution of intestinal protozoan parasites.</title>
        <authorList>
            <person name="Xu F."/>
            <person name="Jimenez-Gonzalez A."/>
            <person name="Einarsson E."/>
            <person name="Astvaldsson A."/>
            <person name="Peirasmaki D."/>
            <person name="Eckmann L."/>
            <person name="Andersson J.O."/>
            <person name="Svard S.G."/>
            <person name="Jerlstrom-Hultqvist J."/>
        </authorList>
    </citation>
    <scope>NUCLEOTIDE SEQUENCE [LARGE SCALE GENOMIC DNA]</scope>
    <source>
        <strain evidence="4 5">Roberts-Thomson</strain>
    </source>
</reference>
<dbReference type="AlphaFoldDB" id="A0A4Z1T4U8"/>
<dbReference type="PANTHER" id="PTHR45701">
    <property type="entry name" value="SYNAPTOBREVIN FAMILY MEMBER"/>
    <property type="match status" value="1"/>
</dbReference>
<dbReference type="InterPro" id="IPR016444">
    <property type="entry name" value="Synaptobrevin/VAMP"/>
</dbReference>
<dbReference type="OrthoDB" id="248747at2759"/>
<evidence type="ECO:0000256" key="2">
    <source>
        <dbReference type="SAM" id="Phobius"/>
    </source>
</evidence>
<dbReference type="SUPFAM" id="SSF58038">
    <property type="entry name" value="SNARE fusion complex"/>
    <property type="match status" value="1"/>
</dbReference>
<sequence>MAQRGSNIFSLYAYRQRDYSLVGTAVYVTAMQQDVDPAVAKLVESFKANNTTLNTGNSRLCIKTKNGFHLHLLYSEYQAVGVPLGIILIAAVRDTHRATLVNSFLNDVSRELGSNPQALRAADSSTDRDAISRPLMTASMTAYKRYDTATGDALGQIHSDMGEIRDAAAHNVDKLRINHDRLDNIAQNADELAAAAVTFKSEARGVEKAAKCRKIKMYAIIAAVILVILLIIIVPIVIKYT</sequence>
<dbReference type="CDD" id="cd15843">
    <property type="entry name" value="R-SNARE"/>
    <property type="match status" value="1"/>
</dbReference>
<gene>
    <name evidence="4" type="ORF">GMRT_10853</name>
</gene>
<feature type="transmembrane region" description="Helical" evidence="2">
    <location>
        <begin position="217"/>
        <end position="238"/>
    </location>
</feature>
<dbReference type="InterPro" id="IPR042855">
    <property type="entry name" value="V_SNARE_CC"/>
</dbReference>
<feature type="domain" description="V-SNARE coiled-coil homology" evidence="3">
    <location>
        <begin position="153"/>
        <end position="213"/>
    </location>
</feature>
<evidence type="ECO:0000313" key="5">
    <source>
        <dbReference type="Proteomes" id="UP000315496"/>
    </source>
</evidence>
<accession>A0A4Z1T4U8</accession>
<comment type="caution">
    <text evidence="4">The sequence shown here is derived from an EMBL/GenBank/DDBJ whole genome shotgun (WGS) entry which is preliminary data.</text>
</comment>
<dbReference type="Pfam" id="PF00957">
    <property type="entry name" value="Synaptobrevin"/>
    <property type="match status" value="1"/>
</dbReference>
<dbReference type="GO" id="GO:0016020">
    <property type="term" value="C:membrane"/>
    <property type="evidence" value="ECO:0007669"/>
    <property type="project" value="InterPro"/>
</dbReference>
<keyword evidence="2" id="KW-0472">Membrane</keyword>
<dbReference type="EMBL" id="VDLU01000003">
    <property type="protein sequence ID" value="TNJ27549.1"/>
    <property type="molecule type" value="Genomic_DNA"/>
</dbReference>
<keyword evidence="5" id="KW-1185">Reference proteome</keyword>
<protein>
    <submittedName>
        <fullName evidence="4">R-SNARE 3</fullName>
    </submittedName>
</protein>
<keyword evidence="1" id="KW-0175">Coiled coil</keyword>
<evidence type="ECO:0000313" key="4">
    <source>
        <dbReference type="EMBL" id="TNJ27549.1"/>
    </source>
</evidence>
<dbReference type="VEuPathDB" id="GiardiaDB:GMRT_10853"/>